<comment type="caution">
    <text evidence="1">The sequence shown here is derived from an EMBL/GenBank/DDBJ whole genome shotgun (WGS) entry which is preliminary data.</text>
</comment>
<dbReference type="AlphaFoldDB" id="A0A2H0V5S3"/>
<gene>
    <name evidence="1" type="ORF">COT97_01390</name>
</gene>
<sequence length="65" mass="7373">MKHAQHLGCMVCQKRFDEPKVLPVCDDDRCVAAYVRHLGNCLYEDDETRVALDMSSARFDSLQAA</sequence>
<proteinExistence type="predicted"/>
<organism evidence="1 2">
    <name type="scientific">Candidatus Falkowbacteria bacterium CG10_big_fil_rev_8_21_14_0_10_39_11</name>
    <dbReference type="NCBI Taxonomy" id="1974565"/>
    <lineage>
        <taxon>Bacteria</taxon>
        <taxon>Candidatus Falkowiibacteriota</taxon>
    </lineage>
</organism>
<evidence type="ECO:0000313" key="2">
    <source>
        <dbReference type="Proteomes" id="UP000229901"/>
    </source>
</evidence>
<dbReference type="EMBL" id="PFAP01000006">
    <property type="protein sequence ID" value="PIR94418.1"/>
    <property type="molecule type" value="Genomic_DNA"/>
</dbReference>
<accession>A0A2H0V5S3</accession>
<dbReference type="Proteomes" id="UP000229901">
    <property type="component" value="Unassembled WGS sequence"/>
</dbReference>
<reference evidence="2" key="1">
    <citation type="submission" date="2017-09" db="EMBL/GenBank/DDBJ databases">
        <title>Depth-based differentiation of microbial function through sediment-hosted aquifers and enrichment of novel symbionts in the deep terrestrial subsurface.</title>
        <authorList>
            <person name="Probst A.J."/>
            <person name="Ladd B."/>
            <person name="Jarett J.K."/>
            <person name="Geller-Mcgrath D.E."/>
            <person name="Sieber C.M.K."/>
            <person name="Emerson J.B."/>
            <person name="Anantharaman K."/>
            <person name="Thomas B.C."/>
            <person name="Malmstrom R."/>
            <person name="Stieglmeier M."/>
            <person name="Klingl A."/>
            <person name="Woyke T."/>
            <person name="Ryan C.M."/>
            <person name="Banfield J.F."/>
        </authorList>
    </citation>
    <scope>NUCLEOTIDE SEQUENCE [LARGE SCALE GENOMIC DNA]</scope>
</reference>
<name>A0A2H0V5S3_9BACT</name>
<protein>
    <submittedName>
        <fullName evidence="1">Uncharacterized protein</fullName>
    </submittedName>
</protein>
<evidence type="ECO:0000313" key="1">
    <source>
        <dbReference type="EMBL" id="PIR94418.1"/>
    </source>
</evidence>